<protein>
    <recommendedName>
        <fullName evidence="1">F-box associated beta-propeller type 1 domain-containing protein</fullName>
    </recommendedName>
</protein>
<dbReference type="Pfam" id="PF07734">
    <property type="entry name" value="FBA_1"/>
    <property type="match status" value="1"/>
</dbReference>
<dbReference type="InterPro" id="IPR017451">
    <property type="entry name" value="F-box-assoc_interact_dom"/>
</dbReference>
<dbReference type="InterPro" id="IPR006527">
    <property type="entry name" value="F-box-assoc_dom_typ1"/>
</dbReference>
<evidence type="ECO:0000259" key="1">
    <source>
        <dbReference type="Pfam" id="PF07734"/>
    </source>
</evidence>
<sequence>MVSEQLVEVDPSGDPVRCRSFTQFGFGKDTVTGRYKLIWLYNEYPAAATRSTFCEVLDLEDKKWRFVDTSTSLLDHHVLNEQRPAFANGSFYWLTGDEGGFPTTQTKLIVFDIHTEVFRVTPTPPCVDVDACGDKIGVCNLDGRLCVSELKGDCKLRVLVDG</sequence>
<dbReference type="NCBIfam" id="TIGR01640">
    <property type="entry name" value="F_box_assoc_1"/>
    <property type="match status" value="1"/>
</dbReference>
<evidence type="ECO:0000313" key="3">
    <source>
        <dbReference type="Proteomes" id="UP000467841"/>
    </source>
</evidence>
<dbReference type="InterPro" id="IPR011043">
    <property type="entry name" value="Gal_Oxase/kelch_b-propeller"/>
</dbReference>
<accession>A0A6D2JJK3</accession>
<evidence type="ECO:0000313" key="2">
    <source>
        <dbReference type="EMBL" id="CAA7043767.1"/>
    </source>
</evidence>
<dbReference type="AlphaFoldDB" id="A0A6D2JJK3"/>
<dbReference type="PANTHER" id="PTHR31672">
    <property type="entry name" value="BNACNNG10540D PROTEIN"/>
    <property type="match status" value="1"/>
</dbReference>
<dbReference type="InterPro" id="IPR050796">
    <property type="entry name" value="SCF_F-box_component"/>
</dbReference>
<reference evidence="2" key="1">
    <citation type="submission" date="2020-01" db="EMBL/GenBank/DDBJ databases">
        <authorList>
            <person name="Mishra B."/>
        </authorList>
    </citation>
    <scope>NUCLEOTIDE SEQUENCE [LARGE SCALE GENOMIC DNA]</scope>
</reference>
<name>A0A6D2JJK3_9BRAS</name>
<organism evidence="2 3">
    <name type="scientific">Microthlaspi erraticum</name>
    <dbReference type="NCBI Taxonomy" id="1685480"/>
    <lineage>
        <taxon>Eukaryota</taxon>
        <taxon>Viridiplantae</taxon>
        <taxon>Streptophyta</taxon>
        <taxon>Embryophyta</taxon>
        <taxon>Tracheophyta</taxon>
        <taxon>Spermatophyta</taxon>
        <taxon>Magnoliopsida</taxon>
        <taxon>eudicotyledons</taxon>
        <taxon>Gunneridae</taxon>
        <taxon>Pentapetalae</taxon>
        <taxon>rosids</taxon>
        <taxon>malvids</taxon>
        <taxon>Brassicales</taxon>
        <taxon>Brassicaceae</taxon>
        <taxon>Coluteocarpeae</taxon>
        <taxon>Microthlaspi</taxon>
    </lineage>
</organism>
<comment type="caution">
    <text evidence="2">The sequence shown here is derived from an EMBL/GenBank/DDBJ whole genome shotgun (WGS) entry which is preliminary data.</text>
</comment>
<dbReference type="OrthoDB" id="1052690at2759"/>
<dbReference type="SUPFAM" id="SSF50965">
    <property type="entry name" value="Galactose oxidase, central domain"/>
    <property type="match status" value="1"/>
</dbReference>
<feature type="domain" description="F-box associated beta-propeller type 1" evidence="1">
    <location>
        <begin position="18"/>
        <end position="148"/>
    </location>
</feature>
<keyword evidence="3" id="KW-1185">Reference proteome</keyword>
<proteinExistence type="predicted"/>
<gene>
    <name evidence="2" type="ORF">MERR_LOCUS31002</name>
</gene>
<dbReference type="EMBL" id="CACVBM020001285">
    <property type="protein sequence ID" value="CAA7043767.1"/>
    <property type="molecule type" value="Genomic_DNA"/>
</dbReference>
<dbReference type="Proteomes" id="UP000467841">
    <property type="component" value="Unassembled WGS sequence"/>
</dbReference>
<dbReference type="PANTHER" id="PTHR31672:SF13">
    <property type="entry name" value="F-BOX PROTEIN CPR30-LIKE"/>
    <property type="match status" value="1"/>
</dbReference>